<feature type="transmembrane region" description="Helical" evidence="5">
    <location>
        <begin position="174"/>
        <end position="193"/>
    </location>
</feature>
<name>A0A8I6S5H1_CIMLE</name>
<feature type="transmembrane region" description="Helical" evidence="5">
    <location>
        <begin position="85"/>
        <end position="104"/>
    </location>
</feature>
<dbReference type="GO" id="GO:0022857">
    <property type="term" value="F:transmembrane transporter activity"/>
    <property type="evidence" value="ECO:0007669"/>
    <property type="project" value="InterPro"/>
</dbReference>
<keyword evidence="7" id="KW-1185">Reference proteome</keyword>
<evidence type="ECO:0000256" key="5">
    <source>
        <dbReference type="SAM" id="Phobius"/>
    </source>
</evidence>
<dbReference type="InterPro" id="IPR036259">
    <property type="entry name" value="MFS_trans_sf"/>
</dbReference>
<dbReference type="Proteomes" id="UP000494040">
    <property type="component" value="Unassembled WGS sequence"/>
</dbReference>
<feature type="transmembrane region" description="Helical" evidence="5">
    <location>
        <begin position="369"/>
        <end position="388"/>
    </location>
</feature>
<dbReference type="InterPro" id="IPR050382">
    <property type="entry name" value="MFS_Na/Anion_cotransporter"/>
</dbReference>
<sequence>MESPSSFGTRHFQVILIALAFFKNEWVILTVSSSTDGMYVTGGFKTMHEKFSSYSEQNLDWLMCPILFTGRLLGAIAPLFFCSKYIILVTSLVQSVALIAIPLLMTSQEDLFKATLLVIEIVTIFQIPAAYTFMSRWTPHHELGKHMTVLSTGTYFAFFTYVQIDSFFRMNYRVTYFLGGSLTLVWCFLWLVFSAPDPHKCFYISKEEQRYLFHNIPHIRKVAINVPVPLKKMLSCLPLYGFLLVDLSVEIYKISGRYYKLTNSFFMNILHFQNAEGPQSIASMLIGDCFFIIIAGVITDRLIEKGVNLNNTRKSVSSIALWGSGIAMAFLGYCTNHVNIRVAFNVSFYLRSLAIVGPITVPFDISQNYGGFIIGISRTISTLLFPMVNNIERDILRRAIIKEVWDYYSYGTGGAIFVANTIFLMCGDIYKRDFDTVGSYDWRHESIHSYP</sequence>
<feature type="transmembrane region" description="Helical" evidence="5">
    <location>
        <begin position="143"/>
        <end position="162"/>
    </location>
</feature>
<dbReference type="GO" id="GO:0006820">
    <property type="term" value="P:monoatomic anion transport"/>
    <property type="evidence" value="ECO:0007669"/>
    <property type="project" value="TreeGrafter"/>
</dbReference>
<dbReference type="Pfam" id="PF07690">
    <property type="entry name" value="MFS_1"/>
    <property type="match status" value="1"/>
</dbReference>
<evidence type="ECO:0000256" key="4">
    <source>
        <dbReference type="ARBA" id="ARBA00023136"/>
    </source>
</evidence>
<evidence type="ECO:0000313" key="6">
    <source>
        <dbReference type="EnsemblMetazoa" id="XP_014259081.1"/>
    </source>
</evidence>
<reference evidence="6" key="1">
    <citation type="submission" date="2022-01" db="UniProtKB">
        <authorList>
            <consortium name="EnsemblMetazoa"/>
        </authorList>
    </citation>
    <scope>IDENTIFICATION</scope>
</reference>
<dbReference type="InterPro" id="IPR011701">
    <property type="entry name" value="MFS"/>
</dbReference>
<protein>
    <submittedName>
        <fullName evidence="6">Uncharacterized protein</fullName>
    </submittedName>
</protein>
<feature type="transmembrane region" description="Helical" evidence="5">
    <location>
        <begin position="319"/>
        <end position="335"/>
    </location>
</feature>
<dbReference type="RefSeq" id="XP_014259081.1">
    <property type="nucleotide sequence ID" value="XM_014403595.2"/>
</dbReference>
<dbReference type="GO" id="GO:0016020">
    <property type="term" value="C:membrane"/>
    <property type="evidence" value="ECO:0007669"/>
    <property type="project" value="UniProtKB-SubCell"/>
</dbReference>
<evidence type="ECO:0000313" key="7">
    <source>
        <dbReference type="Proteomes" id="UP000494040"/>
    </source>
</evidence>
<accession>A0A8I6S5H1</accession>
<evidence type="ECO:0000256" key="3">
    <source>
        <dbReference type="ARBA" id="ARBA00022989"/>
    </source>
</evidence>
<evidence type="ECO:0000256" key="1">
    <source>
        <dbReference type="ARBA" id="ARBA00004141"/>
    </source>
</evidence>
<keyword evidence="4 5" id="KW-0472">Membrane</keyword>
<keyword evidence="3 5" id="KW-1133">Transmembrane helix</keyword>
<evidence type="ECO:0000256" key="2">
    <source>
        <dbReference type="ARBA" id="ARBA00022692"/>
    </source>
</evidence>
<dbReference type="PANTHER" id="PTHR11662:SF415">
    <property type="entry name" value="AT30085P-RELATED"/>
    <property type="match status" value="1"/>
</dbReference>
<dbReference type="GeneID" id="106672285"/>
<feature type="transmembrane region" description="Helical" evidence="5">
    <location>
        <begin position="59"/>
        <end position="79"/>
    </location>
</feature>
<dbReference type="Gene3D" id="1.20.1250.20">
    <property type="entry name" value="MFS general substrate transporter like domains"/>
    <property type="match status" value="1"/>
</dbReference>
<dbReference type="SUPFAM" id="SSF103473">
    <property type="entry name" value="MFS general substrate transporter"/>
    <property type="match status" value="1"/>
</dbReference>
<proteinExistence type="predicted"/>
<dbReference type="EnsemblMetazoa" id="XM_014403595.2">
    <property type="protein sequence ID" value="XP_014259081.1"/>
    <property type="gene ID" value="LOC106672285"/>
</dbReference>
<dbReference type="AlphaFoldDB" id="A0A8I6S5H1"/>
<comment type="subcellular location">
    <subcellularLocation>
        <location evidence="1">Membrane</location>
        <topology evidence="1">Multi-pass membrane protein</topology>
    </subcellularLocation>
</comment>
<dbReference type="KEGG" id="clec:106672285"/>
<dbReference type="PANTHER" id="PTHR11662">
    <property type="entry name" value="SOLUTE CARRIER FAMILY 17"/>
    <property type="match status" value="1"/>
</dbReference>
<keyword evidence="2 5" id="KW-0812">Transmembrane</keyword>
<feature type="transmembrane region" description="Helical" evidence="5">
    <location>
        <begin position="111"/>
        <end position="131"/>
    </location>
</feature>
<feature type="transmembrane region" description="Helical" evidence="5">
    <location>
        <begin position="342"/>
        <end position="363"/>
    </location>
</feature>
<organism evidence="6 7">
    <name type="scientific">Cimex lectularius</name>
    <name type="common">Bed bug</name>
    <name type="synonym">Acanthia lectularia</name>
    <dbReference type="NCBI Taxonomy" id="79782"/>
    <lineage>
        <taxon>Eukaryota</taxon>
        <taxon>Metazoa</taxon>
        <taxon>Ecdysozoa</taxon>
        <taxon>Arthropoda</taxon>
        <taxon>Hexapoda</taxon>
        <taxon>Insecta</taxon>
        <taxon>Pterygota</taxon>
        <taxon>Neoptera</taxon>
        <taxon>Paraneoptera</taxon>
        <taxon>Hemiptera</taxon>
        <taxon>Heteroptera</taxon>
        <taxon>Panheteroptera</taxon>
        <taxon>Cimicomorpha</taxon>
        <taxon>Cimicidae</taxon>
        <taxon>Cimex</taxon>
    </lineage>
</organism>
<feature type="transmembrane region" description="Helical" evidence="5">
    <location>
        <begin position="280"/>
        <end position="299"/>
    </location>
</feature>